<feature type="compositionally biased region" description="Polar residues" evidence="1">
    <location>
        <begin position="892"/>
        <end position="906"/>
    </location>
</feature>
<feature type="compositionally biased region" description="Low complexity" evidence="1">
    <location>
        <begin position="726"/>
        <end position="746"/>
    </location>
</feature>
<evidence type="ECO:0000256" key="1">
    <source>
        <dbReference type="SAM" id="MobiDB-lite"/>
    </source>
</evidence>
<sequence length="929" mass="98723">MPYILPAPSTSPVATITLPSPPRPSPPASAPSSLASSPRVESKRPARHHMRSHSSEPTASTSSFIFVQPASPDDHPGSSPRSYLWSSPSHHDNGAAGAPSSPISIPRQQRRVKLFALTPANDESAGNVSSSPGPSSQDESEQSGRTRRATSPITRHDDATPRSSDPLFRNAYPFGHSAKNSTSSSASFAADVDDCAPKPVMMVRKKSGELVRPSLKTDGMRRDYSKPRSAPATPVCPKYVHFDTQLEHVKHFLAQQRPAAVSRSGSPVETETEDEPEAFPFPAMATALAGQVKLQLPNFPTRSRIDEDVFVESLEMSSDGRNIRGVVRVKNLAFEKWVAVRFTLDHWQTVSEVSAEHLESTGSQSDRFFFTIKLQDLLARIEEKVMYIAVRYTVGGREIWDNNSGQNYRVEFKKVPPKASTISSSFSAATAGLNPPKRSAWSVTNAGQAADRMADLRRELDRLVKEDTFDDDDVDHSISDERAKLGTLRLDTRSFTEGSPYSFSNALKMYSGADKGPERRAVSQPTGSNKTGASLTAFFDPVSTSPLRPKAPPLPSSPTKQGPPSMSTLVGGMPATVYDPTAPIVNSHSSSIASPRPALQPDFGLPSTSSSASRKDYYSPSLYSGGSQRPPSPPHAHDYYGPAGGSYYGQFLPLQETSPHGMAPPSPVGHGTGSTTPRSRYASYPAGSAGTGLGVIHSSHAPSSPLVSPKTAYAPLVPPAFRDAKSSPFASPAESPTASPPRSRSPQLISPPSDEQLWSPSLSSTDSITTSSSSSRLSERSATSSLLSSPESDATSVPDSPGGDSVTGGTQSKPRVQRPSNALEFSYFLDRYRFHLNSSTGGSSLGLSAPTPTSPDSFDFSTPSMSSSAIPSLSSQSSSALSSPTLSIATPRRTSPLSTSCGSGTITPPRVSPDDSHSTSFASTPIASS</sequence>
<organism evidence="3 4">
    <name type="scientific">Sporidiobolus salmonicolor</name>
    <name type="common">Yeast-like fungus</name>
    <name type="synonym">Sporobolomyces salmonicolor</name>
    <dbReference type="NCBI Taxonomy" id="5005"/>
    <lineage>
        <taxon>Eukaryota</taxon>
        <taxon>Fungi</taxon>
        <taxon>Dikarya</taxon>
        <taxon>Basidiomycota</taxon>
        <taxon>Pucciniomycotina</taxon>
        <taxon>Microbotryomycetes</taxon>
        <taxon>Sporidiobolales</taxon>
        <taxon>Sporidiobolaceae</taxon>
        <taxon>Sporobolomyces</taxon>
    </lineage>
</organism>
<dbReference type="PROSITE" id="PS51159">
    <property type="entry name" value="CBM21"/>
    <property type="match status" value="1"/>
</dbReference>
<dbReference type="OrthoDB" id="1881at2759"/>
<dbReference type="AlphaFoldDB" id="A0A0D6EJG4"/>
<feature type="compositionally biased region" description="Low complexity" evidence="1">
    <location>
        <begin position="841"/>
        <end position="890"/>
    </location>
</feature>
<feature type="compositionally biased region" description="Low complexity" evidence="1">
    <location>
        <begin position="77"/>
        <end position="88"/>
    </location>
</feature>
<dbReference type="GO" id="GO:0008157">
    <property type="term" value="F:protein phosphatase 1 binding"/>
    <property type="evidence" value="ECO:0007669"/>
    <property type="project" value="TreeGrafter"/>
</dbReference>
<feature type="compositionally biased region" description="Polar residues" evidence="1">
    <location>
        <begin position="557"/>
        <end position="568"/>
    </location>
</feature>
<evidence type="ECO:0000313" key="3">
    <source>
        <dbReference type="EMBL" id="CEQ39883.1"/>
    </source>
</evidence>
<evidence type="ECO:0000259" key="2">
    <source>
        <dbReference type="PROSITE" id="PS51159"/>
    </source>
</evidence>
<accession>A0A0D6EJG4</accession>
<dbReference type="PANTHER" id="PTHR12307:SF36">
    <property type="entry name" value="GLYCOGEN-BINDING SUBUNIT 76A"/>
    <property type="match status" value="1"/>
</dbReference>
<evidence type="ECO:0000313" key="4">
    <source>
        <dbReference type="Proteomes" id="UP000243876"/>
    </source>
</evidence>
<dbReference type="Proteomes" id="UP000243876">
    <property type="component" value="Unassembled WGS sequence"/>
</dbReference>
<feature type="compositionally biased region" description="Polar residues" evidence="1">
    <location>
        <begin position="918"/>
        <end position="929"/>
    </location>
</feature>
<dbReference type="PANTHER" id="PTHR12307">
    <property type="entry name" value="PROTEIN PHOSPHATASE 1 REGULATORY SUBUNIT"/>
    <property type="match status" value="1"/>
</dbReference>
<feature type="compositionally biased region" description="Low complexity" evidence="1">
    <location>
        <begin position="30"/>
        <end position="39"/>
    </location>
</feature>
<feature type="region of interest" description="Disordered" evidence="1">
    <location>
        <begin position="841"/>
        <end position="929"/>
    </location>
</feature>
<feature type="compositionally biased region" description="Polar residues" evidence="1">
    <location>
        <begin position="807"/>
        <end position="819"/>
    </location>
</feature>
<feature type="region of interest" description="Disordered" evidence="1">
    <location>
        <begin position="1"/>
        <end position="189"/>
    </location>
</feature>
<feature type="region of interest" description="Disordered" evidence="1">
    <location>
        <begin position="588"/>
        <end position="685"/>
    </location>
</feature>
<feature type="region of interest" description="Disordered" evidence="1">
    <location>
        <begin position="510"/>
        <end position="574"/>
    </location>
</feature>
<name>A0A0D6EJG4_SPOSA</name>
<dbReference type="Pfam" id="PF03370">
    <property type="entry name" value="CBM_21"/>
    <property type="match status" value="1"/>
</dbReference>
<dbReference type="GO" id="GO:0000164">
    <property type="term" value="C:protein phosphatase type 1 complex"/>
    <property type="evidence" value="ECO:0007669"/>
    <property type="project" value="TreeGrafter"/>
</dbReference>
<protein>
    <submittedName>
        <fullName evidence="3">SPOSA6832_01474-mRNA-1:cds</fullName>
    </submittedName>
</protein>
<feature type="compositionally biased region" description="Pro residues" evidence="1">
    <location>
        <begin position="19"/>
        <end position="29"/>
    </location>
</feature>
<reference evidence="4" key="1">
    <citation type="submission" date="2015-02" db="EMBL/GenBank/DDBJ databases">
        <authorList>
            <person name="Gon?alves P."/>
        </authorList>
    </citation>
    <scope>NUCLEOTIDE SEQUENCE [LARGE SCALE GENOMIC DNA]</scope>
</reference>
<dbReference type="InterPro" id="IPR050782">
    <property type="entry name" value="PP1_regulatory_subunit_3"/>
</dbReference>
<dbReference type="InterPro" id="IPR038175">
    <property type="entry name" value="CBM21_dom_sf"/>
</dbReference>
<feature type="non-terminal residue" evidence="3">
    <location>
        <position position="1"/>
    </location>
</feature>
<dbReference type="EMBL" id="CENE01000004">
    <property type="protein sequence ID" value="CEQ39883.1"/>
    <property type="molecule type" value="Genomic_DNA"/>
</dbReference>
<dbReference type="InterPro" id="IPR005036">
    <property type="entry name" value="CBM21_dom"/>
</dbReference>
<keyword evidence="4" id="KW-1185">Reference proteome</keyword>
<proteinExistence type="predicted"/>
<gene>
    <name evidence="3" type="primary">SPOSA6832_01474</name>
</gene>
<feature type="compositionally biased region" description="Low complexity" evidence="1">
    <location>
        <begin position="177"/>
        <end position="189"/>
    </location>
</feature>
<feature type="compositionally biased region" description="Low complexity" evidence="1">
    <location>
        <begin position="759"/>
        <end position="796"/>
    </location>
</feature>
<dbReference type="Gene3D" id="2.60.40.2440">
    <property type="entry name" value="Carbohydrate binding type-21 domain"/>
    <property type="match status" value="1"/>
</dbReference>
<dbReference type="GO" id="GO:0005979">
    <property type="term" value="P:regulation of glycogen biosynthetic process"/>
    <property type="evidence" value="ECO:0007669"/>
    <property type="project" value="TreeGrafter"/>
</dbReference>
<feature type="region of interest" description="Disordered" evidence="1">
    <location>
        <begin position="257"/>
        <end position="276"/>
    </location>
</feature>
<dbReference type="GO" id="GO:2001069">
    <property type="term" value="F:glycogen binding"/>
    <property type="evidence" value="ECO:0007669"/>
    <property type="project" value="TreeGrafter"/>
</dbReference>
<feature type="domain" description="CBM21" evidence="2">
    <location>
        <begin position="303"/>
        <end position="411"/>
    </location>
</feature>
<feature type="compositionally biased region" description="Polar residues" evidence="1">
    <location>
        <begin position="523"/>
        <end position="534"/>
    </location>
</feature>
<feature type="region of interest" description="Disordered" evidence="1">
    <location>
        <begin position="724"/>
        <end position="819"/>
    </location>
</feature>